<dbReference type="SMART" id="SM00849">
    <property type="entry name" value="Lactamase_B"/>
    <property type="match status" value="1"/>
</dbReference>
<dbReference type="Pfam" id="PF00753">
    <property type="entry name" value="Lactamase_B"/>
    <property type="match status" value="1"/>
</dbReference>
<dbReference type="InterPro" id="IPR050855">
    <property type="entry name" value="NDM-1-like"/>
</dbReference>
<keyword evidence="2" id="KW-0378">Hydrolase</keyword>
<dbReference type="GO" id="GO:0008800">
    <property type="term" value="F:beta-lactamase activity"/>
    <property type="evidence" value="ECO:0007669"/>
    <property type="project" value="UniProtKB-EC"/>
</dbReference>
<organism evidence="2">
    <name type="scientific">mine drainage metagenome</name>
    <dbReference type="NCBI Taxonomy" id="410659"/>
    <lineage>
        <taxon>unclassified sequences</taxon>
        <taxon>metagenomes</taxon>
        <taxon>ecological metagenomes</taxon>
    </lineage>
</organism>
<gene>
    <name evidence="2" type="ORF">GALL_463510</name>
</gene>
<proteinExistence type="predicted"/>
<dbReference type="NCBIfam" id="NF012229">
    <property type="entry name" value="bla_class_B_core"/>
    <property type="match status" value="1"/>
</dbReference>
<feature type="domain" description="Metallo-beta-lactamase" evidence="1">
    <location>
        <begin position="48"/>
        <end position="239"/>
    </location>
</feature>
<name>A0A1J5PWU1_9ZZZZ</name>
<evidence type="ECO:0000313" key="2">
    <source>
        <dbReference type="EMBL" id="OIQ72028.1"/>
    </source>
</evidence>
<dbReference type="Gene3D" id="3.60.15.10">
    <property type="entry name" value="Ribonuclease Z/Hydroxyacylglutathione hydrolase-like"/>
    <property type="match status" value="1"/>
</dbReference>
<dbReference type="PANTHER" id="PTHR42951:SF17">
    <property type="entry name" value="METALLO-BETA-LACTAMASE DOMAIN-CONTAINING PROTEIN"/>
    <property type="match status" value="1"/>
</dbReference>
<reference evidence="2" key="1">
    <citation type="submission" date="2016-10" db="EMBL/GenBank/DDBJ databases">
        <title>Sequence of Gallionella enrichment culture.</title>
        <authorList>
            <person name="Poehlein A."/>
            <person name="Muehling M."/>
            <person name="Daniel R."/>
        </authorList>
    </citation>
    <scope>NUCLEOTIDE SEQUENCE</scope>
</reference>
<dbReference type="EC" id="3.5.2.6" evidence="2"/>
<dbReference type="EMBL" id="MLJW01003453">
    <property type="protein sequence ID" value="OIQ72028.1"/>
    <property type="molecule type" value="Genomic_DNA"/>
</dbReference>
<dbReference type="NCBIfam" id="NF033105">
    <property type="entry name" value="bla_subclass_B3"/>
    <property type="match status" value="1"/>
</dbReference>
<sequence length="288" mass="30140">MRPAWIAAGAIALAGLATAASAQSPASWTAPTAPFRIADNLYYVGSAGISTFLITTPQGHILIDGGMPGTGKQIEKSITALGFKPKDVKLLLNTHAHFDHAGGLAELKADLGAPLAASAGDKAALETGTYPGSEDIKAFDFAPVKVDRVLKDGDTVSVGGEVLTAHITPGHTAGCTTWTFPVKVEGKVLRAIAYCSTSVAANRLVSKTKGPQYPGIVADYQKAFATLKTLKADIFLAPHGEQFDMDAKRARLGKGTNPFVDPNELQVRTAASEQAFRGDLAKQQEAAR</sequence>
<dbReference type="PANTHER" id="PTHR42951">
    <property type="entry name" value="METALLO-BETA-LACTAMASE DOMAIN-CONTAINING"/>
    <property type="match status" value="1"/>
</dbReference>
<dbReference type="InterPro" id="IPR001279">
    <property type="entry name" value="Metallo-B-lactamas"/>
</dbReference>
<dbReference type="InterPro" id="IPR036866">
    <property type="entry name" value="RibonucZ/Hydroxyglut_hydro"/>
</dbReference>
<dbReference type="SUPFAM" id="SSF56281">
    <property type="entry name" value="Metallo-hydrolase/oxidoreductase"/>
    <property type="match status" value="1"/>
</dbReference>
<protein>
    <submittedName>
        <fullName evidence="2">Metallo-beta-lactamase L1</fullName>
        <ecNumber evidence="2">3.5.2.6</ecNumber>
    </submittedName>
</protein>
<comment type="caution">
    <text evidence="2">The sequence shown here is derived from an EMBL/GenBank/DDBJ whole genome shotgun (WGS) entry which is preliminary data.</text>
</comment>
<evidence type="ECO:0000259" key="1">
    <source>
        <dbReference type="SMART" id="SM00849"/>
    </source>
</evidence>
<dbReference type="AlphaFoldDB" id="A0A1J5PWU1"/>
<accession>A0A1J5PWU1</accession>